<dbReference type="AlphaFoldDB" id="A0A2P5F680"/>
<dbReference type="Proteomes" id="UP000237000">
    <property type="component" value="Unassembled WGS sequence"/>
</dbReference>
<dbReference type="InParanoid" id="A0A2P5F680"/>
<comment type="caution">
    <text evidence="1">The sequence shown here is derived from an EMBL/GenBank/DDBJ whole genome shotgun (WGS) entry which is preliminary data.</text>
</comment>
<keyword evidence="2" id="KW-1185">Reference proteome</keyword>
<dbReference type="EMBL" id="JXTC01000059">
    <property type="protein sequence ID" value="PON93294.1"/>
    <property type="molecule type" value="Genomic_DNA"/>
</dbReference>
<protein>
    <submittedName>
        <fullName evidence="1">Uncharacterized protein</fullName>
    </submittedName>
</protein>
<name>A0A2P5F680_TREOI</name>
<gene>
    <name evidence="1" type="ORF">TorRG33x02_108650</name>
</gene>
<evidence type="ECO:0000313" key="2">
    <source>
        <dbReference type="Proteomes" id="UP000237000"/>
    </source>
</evidence>
<proteinExistence type="predicted"/>
<accession>A0A2P5F680</accession>
<organism evidence="1 2">
    <name type="scientific">Trema orientale</name>
    <name type="common">Charcoal tree</name>
    <name type="synonym">Celtis orientalis</name>
    <dbReference type="NCBI Taxonomy" id="63057"/>
    <lineage>
        <taxon>Eukaryota</taxon>
        <taxon>Viridiplantae</taxon>
        <taxon>Streptophyta</taxon>
        <taxon>Embryophyta</taxon>
        <taxon>Tracheophyta</taxon>
        <taxon>Spermatophyta</taxon>
        <taxon>Magnoliopsida</taxon>
        <taxon>eudicotyledons</taxon>
        <taxon>Gunneridae</taxon>
        <taxon>Pentapetalae</taxon>
        <taxon>rosids</taxon>
        <taxon>fabids</taxon>
        <taxon>Rosales</taxon>
        <taxon>Cannabaceae</taxon>
        <taxon>Trema</taxon>
    </lineage>
</organism>
<evidence type="ECO:0000313" key="1">
    <source>
        <dbReference type="EMBL" id="PON93294.1"/>
    </source>
</evidence>
<dbReference type="OrthoDB" id="10311407at2759"/>
<reference evidence="2" key="1">
    <citation type="submission" date="2016-06" db="EMBL/GenBank/DDBJ databases">
        <title>Parallel loss of symbiosis genes in relatives of nitrogen-fixing non-legume Parasponia.</title>
        <authorList>
            <person name="Van Velzen R."/>
            <person name="Holmer R."/>
            <person name="Bu F."/>
            <person name="Rutten L."/>
            <person name="Van Zeijl A."/>
            <person name="Liu W."/>
            <person name="Santuari L."/>
            <person name="Cao Q."/>
            <person name="Sharma T."/>
            <person name="Shen D."/>
            <person name="Roswanjaya Y."/>
            <person name="Wardhani T."/>
            <person name="Kalhor M.S."/>
            <person name="Jansen J."/>
            <person name="Van den Hoogen J."/>
            <person name="Gungor B."/>
            <person name="Hartog M."/>
            <person name="Hontelez J."/>
            <person name="Verver J."/>
            <person name="Yang W.-C."/>
            <person name="Schijlen E."/>
            <person name="Repin R."/>
            <person name="Schilthuizen M."/>
            <person name="Schranz E."/>
            <person name="Heidstra R."/>
            <person name="Miyata K."/>
            <person name="Fedorova E."/>
            <person name="Kohlen W."/>
            <person name="Bisseling T."/>
            <person name="Smit S."/>
            <person name="Geurts R."/>
        </authorList>
    </citation>
    <scope>NUCLEOTIDE SEQUENCE [LARGE SCALE GENOMIC DNA]</scope>
    <source>
        <strain evidence="2">cv. RG33-2</strain>
    </source>
</reference>
<sequence>MAPHGLLIAGPLITRAISIKLPLPISDSNLFPFSNYMLQIHISNNVSVPFMEAQLVKAPLLFWVVRHRHCPRRRDRFGQDPPDFCPHELVRDSLELVHTQDEVSTVFSHLGLEPLGAFAGVGAQVGFNGGVGLAPLEAVAGELVEGDSDVRVEVAHEAMGVLLEEPADFVRTVLADDCPDEHEASYGGTHCGPHLRHCRRSHFWGFKGFLVSGFGFFFASSDF</sequence>